<reference evidence="2 3" key="1">
    <citation type="journal article" date="2014" name="Genome Announc.">
        <title>Draft Genome Sequence of Propane- and Butane-Oxidizing Actinobacterium Rhodococcus ruber IEGM 231.</title>
        <authorList>
            <person name="Ivshina I.B."/>
            <person name="Kuyukina M.S."/>
            <person name="Krivoruchko A.V."/>
            <person name="Barbe V."/>
            <person name="Fischer C."/>
        </authorList>
    </citation>
    <scope>NUCLEOTIDE SEQUENCE [LARGE SCALE GENOMIC DNA]</scope>
</reference>
<dbReference type="AlphaFoldDB" id="A0A098BFV8"/>
<dbReference type="Proteomes" id="UP000042997">
    <property type="component" value="Unassembled WGS sequence"/>
</dbReference>
<feature type="region of interest" description="Disordered" evidence="1">
    <location>
        <begin position="1"/>
        <end position="25"/>
    </location>
</feature>
<accession>A0A098BFV8</accession>
<sequence length="430" mass="45242">MRLHGSRPGAQRARRGPDGGRAGPLTRLLRRLTADEVGHARDGEGDATVFRRPDQALADGRVADVADAGGRRAHQLGDLSGPRCLLAGGGERGEVAALTVGGPVPARREESLVEVTAAHLDGELGILELEGAVRSDVPDRLPELLQEVRIAPAGLDEHGEGVVGEVPALAAHRDPQGVGGGGRREGADGAVEELALRVRAVAGQDRGKIGQSGTDEEERPFPLARPVLDGEQRRQQIGVEVLHLVDEQSEGTGSRPQFGGDRLDEFLEIEVDVPAGRRGLVEGEARGGRPEAEAEGETPGEIDERIDRMLDPVLAAVTAQSDGQLLGELGADGAGPGLVGSRLEGDRQPTLPVGVLDEGVEQGRLPDSPQSRQDESTVVVLPLAAGDEEFERPDLLVASLERRRPETGAGLERIELEVHAASIETYGVLS</sequence>
<evidence type="ECO:0000256" key="1">
    <source>
        <dbReference type="SAM" id="MobiDB-lite"/>
    </source>
</evidence>
<protein>
    <submittedName>
        <fullName evidence="2">Uncharacterized protein</fullName>
    </submittedName>
</protein>
<feature type="region of interest" description="Disordered" evidence="1">
    <location>
        <begin position="281"/>
        <end position="300"/>
    </location>
</feature>
<proteinExistence type="predicted"/>
<gene>
    <name evidence="2" type="ORF">RHRU231_200050</name>
</gene>
<name>A0A098BFV8_9NOCA</name>
<organism evidence="2 3">
    <name type="scientific">Rhodococcus ruber</name>
    <dbReference type="NCBI Taxonomy" id="1830"/>
    <lineage>
        <taxon>Bacteria</taxon>
        <taxon>Bacillati</taxon>
        <taxon>Actinomycetota</taxon>
        <taxon>Actinomycetes</taxon>
        <taxon>Mycobacteriales</taxon>
        <taxon>Nocardiaceae</taxon>
        <taxon>Rhodococcus</taxon>
    </lineage>
</organism>
<evidence type="ECO:0000313" key="2">
    <source>
        <dbReference type="EMBL" id="CDZ87067.1"/>
    </source>
</evidence>
<feature type="compositionally biased region" description="Basic and acidic residues" evidence="1">
    <location>
        <begin position="281"/>
        <end position="292"/>
    </location>
</feature>
<evidence type="ECO:0000313" key="3">
    <source>
        <dbReference type="Proteomes" id="UP000042997"/>
    </source>
</evidence>
<dbReference type="EMBL" id="CCSD01000029">
    <property type="protein sequence ID" value="CDZ87067.1"/>
    <property type="molecule type" value="Genomic_DNA"/>
</dbReference>